<accession>A0A5B7F3P5</accession>
<proteinExistence type="predicted"/>
<evidence type="ECO:0000313" key="2">
    <source>
        <dbReference type="Proteomes" id="UP000324222"/>
    </source>
</evidence>
<dbReference type="EMBL" id="VSRR010005282">
    <property type="protein sequence ID" value="MPC42030.1"/>
    <property type="molecule type" value="Genomic_DNA"/>
</dbReference>
<evidence type="ECO:0000313" key="1">
    <source>
        <dbReference type="EMBL" id="MPC42030.1"/>
    </source>
</evidence>
<sequence length="131" mass="14139">MRMPLVRCYREKASKGGKERRGWSSDARLREWRRGCRDSESVSSFGGRGLWEDEAVRGVKAVFLSDGAGVGTLKLRNEPLKGVVESVGDASVVDEARGGRSVEKKRKKGAMEVDVGVGVGMEVICGPLGLS</sequence>
<dbReference type="AlphaFoldDB" id="A0A5B7F3P5"/>
<gene>
    <name evidence="1" type="ORF">E2C01_035642</name>
</gene>
<organism evidence="1 2">
    <name type="scientific">Portunus trituberculatus</name>
    <name type="common">Swimming crab</name>
    <name type="synonym">Neptunus trituberculatus</name>
    <dbReference type="NCBI Taxonomy" id="210409"/>
    <lineage>
        <taxon>Eukaryota</taxon>
        <taxon>Metazoa</taxon>
        <taxon>Ecdysozoa</taxon>
        <taxon>Arthropoda</taxon>
        <taxon>Crustacea</taxon>
        <taxon>Multicrustacea</taxon>
        <taxon>Malacostraca</taxon>
        <taxon>Eumalacostraca</taxon>
        <taxon>Eucarida</taxon>
        <taxon>Decapoda</taxon>
        <taxon>Pleocyemata</taxon>
        <taxon>Brachyura</taxon>
        <taxon>Eubrachyura</taxon>
        <taxon>Portunoidea</taxon>
        <taxon>Portunidae</taxon>
        <taxon>Portuninae</taxon>
        <taxon>Portunus</taxon>
    </lineage>
</organism>
<dbReference type="Proteomes" id="UP000324222">
    <property type="component" value="Unassembled WGS sequence"/>
</dbReference>
<comment type="caution">
    <text evidence="1">The sequence shown here is derived from an EMBL/GenBank/DDBJ whole genome shotgun (WGS) entry which is preliminary data.</text>
</comment>
<name>A0A5B7F3P5_PORTR</name>
<keyword evidence="2" id="KW-1185">Reference proteome</keyword>
<protein>
    <submittedName>
        <fullName evidence="1">Uncharacterized protein</fullName>
    </submittedName>
</protein>
<reference evidence="1 2" key="1">
    <citation type="submission" date="2019-05" db="EMBL/GenBank/DDBJ databases">
        <title>Another draft genome of Portunus trituberculatus and its Hox gene families provides insights of decapod evolution.</title>
        <authorList>
            <person name="Jeong J.-H."/>
            <person name="Song I."/>
            <person name="Kim S."/>
            <person name="Choi T."/>
            <person name="Kim D."/>
            <person name="Ryu S."/>
            <person name="Kim W."/>
        </authorList>
    </citation>
    <scope>NUCLEOTIDE SEQUENCE [LARGE SCALE GENOMIC DNA]</scope>
    <source>
        <tissue evidence="1">Muscle</tissue>
    </source>
</reference>